<dbReference type="EMBL" id="MSCN01000001">
    <property type="protein sequence ID" value="PQJ79553.1"/>
    <property type="molecule type" value="Genomic_DNA"/>
</dbReference>
<protein>
    <submittedName>
        <fullName evidence="1">Uncharacterized protein</fullName>
    </submittedName>
</protein>
<evidence type="ECO:0000313" key="1">
    <source>
        <dbReference type="EMBL" id="PQJ79553.1"/>
    </source>
</evidence>
<sequence>MKIEFDYWTYKRGLNGNTFDCKSKRCRSPFRFLKISEPKSQYLINGGVSFVVQSWNKSREKILHSGMIPFQSISCEGFYYGNNLNKKGKKDFILLYHDSNLDEVTFFLIKNKCPRNKSKFAEQLIIYFNQIKCIETLNIKN</sequence>
<reference evidence="1 2" key="1">
    <citation type="submission" date="2016-12" db="EMBL/GenBank/DDBJ databases">
        <title>Trade-off between light-utilization and light-protection in marine flavobacteria.</title>
        <authorList>
            <person name="Kumagai Y."/>
            <person name="Yoshizawa S."/>
            <person name="Kogure K."/>
            <person name="Iwasaki W."/>
        </authorList>
    </citation>
    <scope>NUCLEOTIDE SEQUENCE [LARGE SCALE GENOMIC DNA]</scope>
    <source>
        <strain evidence="1 2">NBRC 108759</strain>
    </source>
</reference>
<organism evidence="1 2">
    <name type="scientific">Polaribacter porphyrae</name>
    <dbReference type="NCBI Taxonomy" id="1137780"/>
    <lineage>
        <taxon>Bacteria</taxon>
        <taxon>Pseudomonadati</taxon>
        <taxon>Bacteroidota</taxon>
        <taxon>Flavobacteriia</taxon>
        <taxon>Flavobacteriales</taxon>
        <taxon>Flavobacteriaceae</taxon>
    </lineage>
</organism>
<dbReference type="Proteomes" id="UP000238882">
    <property type="component" value="Unassembled WGS sequence"/>
</dbReference>
<name>A0A2S7WPP9_9FLAO</name>
<keyword evidence="2" id="KW-1185">Reference proteome</keyword>
<proteinExistence type="predicted"/>
<comment type="caution">
    <text evidence="1">The sequence shown here is derived from an EMBL/GenBank/DDBJ whole genome shotgun (WGS) entry which is preliminary data.</text>
</comment>
<gene>
    <name evidence="1" type="ORF">BTO18_10385</name>
</gene>
<dbReference type="RefSeq" id="WP_105016150.1">
    <property type="nucleotide sequence ID" value="NZ_VRMK01000026.1"/>
</dbReference>
<accession>A0A2S7WPP9</accession>
<dbReference type="AlphaFoldDB" id="A0A2S7WPP9"/>
<evidence type="ECO:0000313" key="2">
    <source>
        <dbReference type="Proteomes" id="UP000238882"/>
    </source>
</evidence>